<gene>
    <name evidence="1" type="ORF">LWI28_028354</name>
</gene>
<evidence type="ECO:0000313" key="1">
    <source>
        <dbReference type="EMBL" id="KAI9157805.1"/>
    </source>
</evidence>
<accession>A0AAD5IB65</accession>
<dbReference type="Proteomes" id="UP001064489">
    <property type="component" value="Chromosome 12"/>
</dbReference>
<reference evidence="1" key="2">
    <citation type="submission" date="2023-02" db="EMBL/GenBank/DDBJ databases">
        <authorList>
            <person name="Swenson N.G."/>
            <person name="Wegrzyn J.L."/>
            <person name="Mcevoy S.L."/>
        </authorList>
    </citation>
    <scope>NUCLEOTIDE SEQUENCE</scope>
    <source>
        <strain evidence="1">91603</strain>
        <tissue evidence="1">Leaf</tissue>
    </source>
</reference>
<proteinExistence type="predicted"/>
<organism evidence="1 2">
    <name type="scientific">Acer negundo</name>
    <name type="common">Box elder</name>
    <dbReference type="NCBI Taxonomy" id="4023"/>
    <lineage>
        <taxon>Eukaryota</taxon>
        <taxon>Viridiplantae</taxon>
        <taxon>Streptophyta</taxon>
        <taxon>Embryophyta</taxon>
        <taxon>Tracheophyta</taxon>
        <taxon>Spermatophyta</taxon>
        <taxon>Magnoliopsida</taxon>
        <taxon>eudicotyledons</taxon>
        <taxon>Gunneridae</taxon>
        <taxon>Pentapetalae</taxon>
        <taxon>rosids</taxon>
        <taxon>malvids</taxon>
        <taxon>Sapindales</taxon>
        <taxon>Sapindaceae</taxon>
        <taxon>Hippocastanoideae</taxon>
        <taxon>Acereae</taxon>
        <taxon>Acer</taxon>
    </lineage>
</organism>
<dbReference type="AlphaFoldDB" id="A0AAD5IB65"/>
<keyword evidence="2" id="KW-1185">Reference proteome</keyword>
<sequence length="177" mass="19331">MDTRVSDIDKKDDDQETLTDLILREQRSKNRSNRSLVVHPSSSGQAKVIDQILHHQTDQPLLANHHVASSISFPIQVCPSAQADHPTQRDGNVRASLSINIDRGQSKTMPSNSVPEVSLTGEGKATRVDDAHLEVIPLMDTNPEEVRGTLCVSIATGSTTLGMFLVNFTRPIQSDLA</sequence>
<name>A0AAD5IB65_ACENE</name>
<evidence type="ECO:0000313" key="2">
    <source>
        <dbReference type="Proteomes" id="UP001064489"/>
    </source>
</evidence>
<protein>
    <submittedName>
        <fullName evidence="1">Uncharacterized protein</fullName>
    </submittedName>
</protein>
<reference evidence="1" key="1">
    <citation type="journal article" date="2022" name="Plant J.">
        <title>Strategies of tolerance reflected in two North American maple genomes.</title>
        <authorList>
            <person name="McEvoy S.L."/>
            <person name="Sezen U.U."/>
            <person name="Trouern-Trend A."/>
            <person name="McMahon S.M."/>
            <person name="Schaberg P.G."/>
            <person name="Yang J."/>
            <person name="Wegrzyn J.L."/>
            <person name="Swenson N.G."/>
        </authorList>
    </citation>
    <scope>NUCLEOTIDE SEQUENCE</scope>
    <source>
        <strain evidence="1">91603</strain>
    </source>
</reference>
<dbReference type="EMBL" id="JAJSOW010000107">
    <property type="protein sequence ID" value="KAI9157805.1"/>
    <property type="molecule type" value="Genomic_DNA"/>
</dbReference>
<comment type="caution">
    <text evidence="1">The sequence shown here is derived from an EMBL/GenBank/DDBJ whole genome shotgun (WGS) entry which is preliminary data.</text>
</comment>